<comment type="catalytic activity">
    <reaction evidence="12">
        <text>a beta-D-galactoside + CMP-N-acetyl-beta-neuraminate = an N-acetyl-alpha-neuraminyl-(2-&gt;6)-beta-D-galactosyl derivative + CMP + H(+)</text>
        <dbReference type="Rhea" id="RHEA:52104"/>
        <dbReference type="ChEBI" id="CHEBI:15378"/>
        <dbReference type="ChEBI" id="CHEBI:28034"/>
        <dbReference type="ChEBI" id="CHEBI:57812"/>
        <dbReference type="ChEBI" id="CHEBI:60377"/>
        <dbReference type="ChEBI" id="CHEBI:136398"/>
        <dbReference type="EC" id="2.4.3.1"/>
    </reaction>
</comment>
<keyword evidence="9" id="KW-0472">Membrane</keyword>
<name>A0A061RB19_9CHLO</name>
<accession>A0A061RB19</accession>
<keyword evidence="4 14" id="KW-0808">Transferase</keyword>
<keyword evidence="10" id="KW-1015">Disulfide bond</keyword>
<evidence type="ECO:0000256" key="10">
    <source>
        <dbReference type="ARBA" id="ARBA00023157"/>
    </source>
</evidence>
<sequence>MTAPGDITTRIGGHQANKMAWIFEPLTKGALLRGGLAARRTDRGRCCGRAPEVGWASRLLGAVGGISRPSRESRGSGARLPTRGNRQLRVLPCFGTAFEDVNSLTLNQFSAQRRGSAAGPVRHPPVSQGLLSKLPPLPFRGNSSQAFRSCAVVGNSPGILRNKWQDEIDKHDLVARCNNAPTKNHRPHVGSWTSFRYQNERYSGFREFGYHRLHVGSWTSFRYQNERYSGFREFGEPTIGRYCSTVNVKGMVPCGKNKLSSSLKSKELQYMLKKKMHPLNPLFDAWIERPFREKKTMPSTGMRGVLLHICEKIDVYGFGGASGSFREWYWNKYKGFKGKPPVSTLKRKFPKMIQKTWSFPEWRYASLHRYPANQGSQTFFNGRRKLLGKKSSKKKSKVLPSEHKRGIEDKCLGKLQSFGVINLRR</sequence>
<evidence type="ECO:0000313" key="14">
    <source>
        <dbReference type="EMBL" id="JAC67701.1"/>
    </source>
</evidence>
<dbReference type="PANTHER" id="PTHR46059:SF1">
    <property type="entry name" value="BETA-GALACTOSIDE ALPHA-2,6-SIALYLTRANSFERASE"/>
    <property type="match status" value="1"/>
</dbReference>
<dbReference type="PANTHER" id="PTHR46059">
    <property type="entry name" value="BETA-GALACTOSIDE ALPHA-2,6-SIALYLTRANSFERASE"/>
    <property type="match status" value="1"/>
</dbReference>
<dbReference type="GO" id="GO:0003835">
    <property type="term" value="F:beta-galactoside alpha-2,6-sialyltransferase activity"/>
    <property type="evidence" value="ECO:0007669"/>
    <property type="project" value="UniProtKB-EC"/>
</dbReference>
<keyword evidence="3 14" id="KW-0328">Glycosyltransferase</keyword>
<evidence type="ECO:0000256" key="5">
    <source>
        <dbReference type="ARBA" id="ARBA00022692"/>
    </source>
</evidence>
<evidence type="ECO:0000256" key="3">
    <source>
        <dbReference type="ARBA" id="ARBA00022676"/>
    </source>
</evidence>
<evidence type="ECO:0000256" key="4">
    <source>
        <dbReference type="ARBA" id="ARBA00022679"/>
    </source>
</evidence>
<evidence type="ECO:0000256" key="11">
    <source>
        <dbReference type="ARBA" id="ARBA00023180"/>
    </source>
</evidence>
<dbReference type="Pfam" id="PF00777">
    <property type="entry name" value="Glyco_transf_29"/>
    <property type="match status" value="2"/>
</dbReference>
<evidence type="ECO:0000256" key="8">
    <source>
        <dbReference type="ARBA" id="ARBA00023034"/>
    </source>
</evidence>
<dbReference type="EC" id="2.4.3.1" evidence="13"/>
<organism evidence="14">
    <name type="scientific">Tetraselmis sp. GSL018</name>
    <dbReference type="NCBI Taxonomy" id="582737"/>
    <lineage>
        <taxon>Eukaryota</taxon>
        <taxon>Viridiplantae</taxon>
        <taxon>Chlorophyta</taxon>
        <taxon>core chlorophytes</taxon>
        <taxon>Chlorodendrophyceae</taxon>
        <taxon>Chlorodendrales</taxon>
        <taxon>Chlorodendraceae</taxon>
        <taxon>Tetraselmis</taxon>
    </lineage>
</organism>
<keyword evidence="7" id="KW-1133">Transmembrane helix</keyword>
<evidence type="ECO:0000256" key="2">
    <source>
        <dbReference type="ARBA" id="ARBA00006003"/>
    </source>
</evidence>
<dbReference type="InterPro" id="IPR038578">
    <property type="entry name" value="GT29-like_sf"/>
</dbReference>
<keyword evidence="6" id="KW-0735">Signal-anchor</keyword>
<dbReference type="Gene3D" id="3.90.1480.20">
    <property type="entry name" value="Glycosyl transferase family 29"/>
    <property type="match status" value="1"/>
</dbReference>
<dbReference type="GO" id="GO:0032580">
    <property type="term" value="C:Golgi cisterna membrane"/>
    <property type="evidence" value="ECO:0007669"/>
    <property type="project" value="UniProtKB-SubCell"/>
</dbReference>
<reference evidence="14" key="1">
    <citation type="submission" date="2014-05" db="EMBL/GenBank/DDBJ databases">
        <title>The transcriptome of the halophilic microalga Tetraselmis sp. GSL018 isolated from the Great Salt Lake, Utah.</title>
        <authorList>
            <person name="Jinkerson R.E."/>
            <person name="D'Adamo S."/>
            <person name="Posewitz M.C."/>
        </authorList>
    </citation>
    <scope>NUCLEOTIDE SEQUENCE</scope>
    <source>
        <strain evidence="14">GSL018</strain>
    </source>
</reference>
<keyword evidence="5" id="KW-0812">Transmembrane</keyword>
<evidence type="ECO:0000256" key="1">
    <source>
        <dbReference type="ARBA" id="ARBA00004447"/>
    </source>
</evidence>
<dbReference type="AlphaFoldDB" id="A0A061RB19"/>
<dbReference type="EMBL" id="GBEZ01018775">
    <property type="protein sequence ID" value="JAC67701.1"/>
    <property type="molecule type" value="Transcribed_RNA"/>
</dbReference>
<proteinExistence type="inferred from homology"/>
<evidence type="ECO:0000256" key="7">
    <source>
        <dbReference type="ARBA" id="ARBA00022989"/>
    </source>
</evidence>
<comment type="subcellular location">
    <subcellularLocation>
        <location evidence="1">Golgi apparatus</location>
        <location evidence="1">Golgi stack membrane</location>
        <topology evidence="1">Single-pass type II membrane protein</topology>
    </subcellularLocation>
</comment>
<gene>
    <name evidence="14" type="ORF">TSPGSL018_10483</name>
</gene>
<evidence type="ECO:0000256" key="13">
    <source>
        <dbReference type="ARBA" id="ARBA00034329"/>
    </source>
</evidence>
<keyword evidence="11" id="KW-0325">Glycoprotein</keyword>
<evidence type="ECO:0000256" key="12">
    <source>
        <dbReference type="ARBA" id="ARBA00034249"/>
    </source>
</evidence>
<comment type="similarity">
    <text evidence="2">Belongs to the glycosyltransferase 29 family.</text>
</comment>
<protein>
    <recommendedName>
        <fullName evidence="13">beta-galactoside alpha-(2,6)-sialyltransferase</fullName>
        <ecNumber evidence="13">2.4.3.1</ecNumber>
    </recommendedName>
</protein>
<evidence type="ECO:0000256" key="9">
    <source>
        <dbReference type="ARBA" id="ARBA00023136"/>
    </source>
</evidence>
<keyword evidence="8" id="KW-0333">Golgi apparatus</keyword>
<evidence type="ECO:0000256" key="6">
    <source>
        <dbReference type="ARBA" id="ARBA00022968"/>
    </source>
</evidence>
<dbReference type="InterPro" id="IPR001675">
    <property type="entry name" value="Glyco_trans_29"/>
</dbReference>